<dbReference type="EMBL" id="CM046102">
    <property type="protein sequence ID" value="KAI8440590.1"/>
    <property type="molecule type" value="Genomic_DNA"/>
</dbReference>
<evidence type="ECO:0000313" key="1">
    <source>
        <dbReference type="EMBL" id="KAI8440590.1"/>
    </source>
</evidence>
<accession>A0ACC0KWA3</accession>
<dbReference type="Proteomes" id="UP001064048">
    <property type="component" value="Chromosome 2"/>
</dbReference>
<name>A0ACC0KWA3_CHOFU</name>
<organism evidence="1 2">
    <name type="scientific">Choristoneura fumiferana</name>
    <name type="common">Spruce budworm moth</name>
    <name type="synonym">Archips fumiferana</name>
    <dbReference type="NCBI Taxonomy" id="7141"/>
    <lineage>
        <taxon>Eukaryota</taxon>
        <taxon>Metazoa</taxon>
        <taxon>Ecdysozoa</taxon>
        <taxon>Arthropoda</taxon>
        <taxon>Hexapoda</taxon>
        <taxon>Insecta</taxon>
        <taxon>Pterygota</taxon>
        <taxon>Neoptera</taxon>
        <taxon>Endopterygota</taxon>
        <taxon>Lepidoptera</taxon>
        <taxon>Glossata</taxon>
        <taxon>Ditrysia</taxon>
        <taxon>Tortricoidea</taxon>
        <taxon>Tortricidae</taxon>
        <taxon>Tortricinae</taxon>
        <taxon>Choristoneura</taxon>
    </lineage>
</organism>
<protein>
    <submittedName>
        <fullName evidence="1">Uncharacterized protein</fullName>
    </submittedName>
</protein>
<reference evidence="1 2" key="1">
    <citation type="journal article" date="2022" name="Genome Biol. Evol.">
        <title>The Spruce Budworm Genome: Reconstructing the Evolutionary History of Antifreeze Proteins.</title>
        <authorList>
            <person name="Beliveau C."/>
            <person name="Gagne P."/>
            <person name="Picq S."/>
            <person name="Vernygora O."/>
            <person name="Keeling C.I."/>
            <person name="Pinkney K."/>
            <person name="Doucet D."/>
            <person name="Wen F."/>
            <person name="Johnston J.S."/>
            <person name="Maaroufi H."/>
            <person name="Boyle B."/>
            <person name="Laroche J."/>
            <person name="Dewar K."/>
            <person name="Juretic N."/>
            <person name="Blackburn G."/>
            <person name="Nisole A."/>
            <person name="Brunet B."/>
            <person name="Brandao M."/>
            <person name="Lumley L."/>
            <person name="Duan J."/>
            <person name="Quan G."/>
            <person name="Lucarotti C.J."/>
            <person name="Roe A.D."/>
            <person name="Sperling F.A.H."/>
            <person name="Levesque R.C."/>
            <person name="Cusson M."/>
        </authorList>
    </citation>
    <scope>NUCLEOTIDE SEQUENCE [LARGE SCALE GENOMIC DNA]</scope>
    <source>
        <strain evidence="1">Glfc:IPQL:Cfum</strain>
    </source>
</reference>
<sequence>MNLSFAGCGFLGIYHVGVAVCFKKYAPQLLLGKISGASFGALSACCLLCDVPIGEITSDVLRVVGEARAGSLGPFSPSFNIQNVLLEGMDKYLPHDVHKIVSGKLHISLTRVYDGKNVIVSEFHGIRYMDGGFSDNLPILNENTVNVANTSIELSKQNITRLGRILFPPKPEVLSNMCKQGFDDALRFLHRNNMISCTRCLAVQSTFQLQEVLSDTVYDYDLDCEECKTHRQHALVDDLPDTVMTIFQNAIDSANHGIVNWVMRQRAVRYVGDTVEKHSVQYNVAGNMFVLRKKCIRHNNTMTSGIITCMNGRKLVHENLDLVNASQRALLNVTKALMNQTFVACTPKMSRSLWKISLNMLQQLHGFMKMTEIYDVTDADTEAVQSPTERDVNKQLEFDNDWSSGMIADIDELVTDELDGLDEDELGDRNLFSDPESEWRRDSLTNSESDGEQPESDQRMPNPFLSSKNFKHFFINVRIIFEDVTCSFYFKNFNYALLANNSLRHVFLPRCLVGDAGCLAICKAVRCMPNILTLDLSGCELTPLGASYIADLLKYQKIHRYSENWVHTLRYRLPDLDQMAGLRRVSVCGNPLGDAGAAALLTVLADDLWIKAMDLQNCELTESTAQTVLQMMESNTTLVVLDLRHNPAIASESLGKVRGALRRNETGGVGGQYSWLSSVSVGSGDGRSVKPIASNQCQHEIVQKKEVDPIAEELSDVTEKDELEANELHVNIMPKKAQSTHMKLTDNGKMNKMTKSAHLLGQIQHIRESMQMKPEMFEKQIGDVKSIHTDEQSLDEVVGNQVKSKKNSTRSRSSSSVSDSSDTLVSPCARGPPAVNPRDVLCSSSDDDSS</sequence>
<gene>
    <name evidence="1" type="ORF">MSG28_001811</name>
</gene>
<comment type="caution">
    <text evidence="1">The sequence shown here is derived from an EMBL/GenBank/DDBJ whole genome shotgun (WGS) entry which is preliminary data.</text>
</comment>
<proteinExistence type="predicted"/>
<evidence type="ECO:0000313" key="2">
    <source>
        <dbReference type="Proteomes" id="UP001064048"/>
    </source>
</evidence>
<keyword evidence="2" id="KW-1185">Reference proteome</keyword>